<evidence type="ECO:0000256" key="3">
    <source>
        <dbReference type="SAM" id="MobiDB-lite"/>
    </source>
</evidence>
<protein>
    <submittedName>
        <fullName evidence="5">ABC-F type ribosomal protection protein</fullName>
    </submittedName>
</protein>
<keyword evidence="1" id="KW-0547">Nucleotide-binding</keyword>
<dbReference type="EMBL" id="QNQT01000002">
    <property type="protein sequence ID" value="RDU37372.1"/>
    <property type="molecule type" value="Genomic_DNA"/>
</dbReference>
<dbReference type="PANTHER" id="PTHR42855">
    <property type="entry name" value="ABC TRANSPORTER ATP-BINDING SUBUNIT"/>
    <property type="match status" value="1"/>
</dbReference>
<dbReference type="PROSITE" id="PS50893">
    <property type="entry name" value="ABC_TRANSPORTER_2"/>
    <property type="match status" value="2"/>
</dbReference>
<dbReference type="SUPFAM" id="SSF52540">
    <property type="entry name" value="P-loop containing nucleoside triphosphate hydrolases"/>
    <property type="match status" value="2"/>
</dbReference>
<dbReference type="AlphaFoldDB" id="A0A3D8GST5"/>
<feature type="domain" description="ABC transporter" evidence="4">
    <location>
        <begin position="4"/>
        <end position="210"/>
    </location>
</feature>
<proteinExistence type="predicted"/>
<keyword evidence="6" id="KW-1185">Reference proteome</keyword>
<evidence type="ECO:0000259" key="4">
    <source>
        <dbReference type="PROSITE" id="PS50893"/>
    </source>
</evidence>
<feature type="region of interest" description="Disordered" evidence="3">
    <location>
        <begin position="233"/>
        <end position="269"/>
    </location>
</feature>
<dbReference type="InterPro" id="IPR003439">
    <property type="entry name" value="ABC_transporter-like_ATP-bd"/>
</dbReference>
<feature type="domain" description="ABC transporter" evidence="4">
    <location>
        <begin position="310"/>
        <end position="522"/>
    </location>
</feature>
<dbReference type="InterPro" id="IPR003593">
    <property type="entry name" value="AAA+_ATPase"/>
</dbReference>
<gene>
    <name evidence="5" type="primary">abc-f</name>
    <name evidence="5" type="ORF">DRW41_05875</name>
</gene>
<dbReference type="Pfam" id="PF00005">
    <property type="entry name" value="ABC_tran"/>
    <property type="match status" value="2"/>
</dbReference>
<dbReference type="Proteomes" id="UP000257144">
    <property type="component" value="Unassembled WGS sequence"/>
</dbReference>
<reference evidence="5 6" key="1">
    <citation type="submission" date="2018-07" db="EMBL/GenBank/DDBJ databases">
        <title>Bacillus sp. YLB-04 draft genome sequence.</title>
        <authorList>
            <person name="Yu L."/>
            <person name="Tang X."/>
        </authorList>
    </citation>
    <scope>NUCLEOTIDE SEQUENCE [LARGE SCALE GENOMIC DNA]</scope>
    <source>
        <strain evidence="5 6">YLB-04</strain>
    </source>
</reference>
<name>A0A3D8GST5_9BACI</name>
<dbReference type="GO" id="GO:0005524">
    <property type="term" value="F:ATP binding"/>
    <property type="evidence" value="ECO:0007669"/>
    <property type="project" value="UniProtKB-KW"/>
</dbReference>
<accession>A0A3D8GST5</accession>
<dbReference type="RefSeq" id="WP_115451046.1">
    <property type="nucleotide sequence ID" value="NZ_QNQT01000002.1"/>
</dbReference>
<dbReference type="InterPro" id="IPR032781">
    <property type="entry name" value="ABC_tran_Xtn"/>
</dbReference>
<dbReference type="OrthoDB" id="9760950at2"/>
<dbReference type="Pfam" id="PF12848">
    <property type="entry name" value="ABC_tran_Xtn"/>
    <property type="match status" value="1"/>
</dbReference>
<dbReference type="PANTHER" id="PTHR42855:SF2">
    <property type="entry name" value="DRUG RESISTANCE ABC TRANSPORTER,ATP-BINDING PROTEIN"/>
    <property type="match status" value="1"/>
</dbReference>
<feature type="compositionally biased region" description="Basic and acidic residues" evidence="3">
    <location>
        <begin position="233"/>
        <end position="248"/>
    </location>
</feature>
<dbReference type="NCBIfam" id="NF000355">
    <property type="entry name" value="ribo_prot_ABC_F"/>
    <property type="match status" value="1"/>
</dbReference>
<evidence type="ECO:0000256" key="1">
    <source>
        <dbReference type="ARBA" id="ARBA00022741"/>
    </source>
</evidence>
<dbReference type="InterPro" id="IPR051309">
    <property type="entry name" value="ABCF_ATPase"/>
</dbReference>
<dbReference type="CDD" id="cd03221">
    <property type="entry name" value="ABCF_EF-3"/>
    <property type="match status" value="2"/>
</dbReference>
<evidence type="ECO:0000313" key="5">
    <source>
        <dbReference type="EMBL" id="RDU37372.1"/>
    </source>
</evidence>
<dbReference type="GO" id="GO:0016887">
    <property type="term" value="F:ATP hydrolysis activity"/>
    <property type="evidence" value="ECO:0007669"/>
    <property type="project" value="InterPro"/>
</dbReference>
<dbReference type="Gene3D" id="3.40.50.300">
    <property type="entry name" value="P-loop containing nucleotide triphosphate hydrolases"/>
    <property type="match status" value="2"/>
</dbReference>
<evidence type="ECO:0000256" key="2">
    <source>
        <dbReference type="ARBA" id="ARBA00022840"/>
    </source>
</evidence>
<evidence type="ECO:0000313" key="6">
    <source>
        <dbReference type="Proteomes" id="UP000257144"/>
    </source>
</evidence>
<comment type="caution">
    <text evidence="5">The sequence shown here is derived from an EMBL/GenBank/DDBJ whole genome shotgun (WGS) entry which is preliminary data.</text>
</comment>
<organism evidence="5 6">
    <name type="scientific">Neobacillus piezotolerans</name>
    <dbReference type="NCBI Taxonomy" id="2259171"/>
    <lineage>
        <taxon>Bacteria</taxon>
        <taxon>Bacillati</taxon>
        <taxon>Bacillota</taxon>
        <taxon>Bacilli</taxon>
        <taxon>Bacillales</taxon>
        <taxon>Bacillaceae</taxon>
        <taxon>Neobacillus</taxon>
    </lineage>
</organism>
<dbReference type="InterPro" id="IPR027417">
    <property type="entry name" value="P-loop_NTPase"/>
</dbReference>
<dbReference type="SMART" id="SM00382">
    <property type="entry name" value="AAA"/>
    <property type="match status" value="2"/>
</dbReference>
<sequence>MELIKAINIKKSFGERELLGGVSFDIRDGEKIGLVGWNGSGKTTLVKLLTGELEPDGGTFTKRSSSLRIGYLPQSTDYDLSTLENEKGKTLLETASQLGLEKIREWEDSRLGSLSGGERLKLALAGVWAENPGLLILDEPTNHLDLKGLNWLIQSIKNSPQAALIISHDRHFLDVTVSKIFELEDGKLTVYDGNYTDYRAEKKRRHEQQVKEFHKQQQRVELINEQVAQLKRWSEKSHREAGKGRSPSENRQTGFKEYGRVQAKKKDAQIKSKLKRLNHELSKENIEKPKDELSIRFDFEAAGNRGKRILEARGLGKSFAERILFEKSHFYIKHGERIALLGSNGAGKTTFIKMLLGELSASKGSLWKSDSVRIAYLSQDVGDLPGDRTVLDFMGMESLEQRTKARTLFANMGMKEEKLSNPFSALSLGERTRVKLVHLIMQEYDMLVLDEPTNHLDLPSREQMEETLASYSGTLLIVSHDRYFVERLCDKLLVIENNRIQRIEMGLREYEERQFAQARPDNRNREEELALLDTKIAELLGKISMLTPESHDYANVDKELNKLIQQKQSLI</sequence>
<keyword evidence="2" id="KW-0067">ATP-binding</keyword>